<comment type="domain">
    <text evidence="5">Xin repeats bind F-actin.</text>
</comment>
<dbReference type="GO" id="GO:0003779">
    <property type="term" value="F:actin binding"/>
    <property type="evidence" value="ECO:0007669"/>
    <property type="project" value="UniProtKB-UniRule"/>
</dbReference>
<evidence type="ECO:0000256" key="7">
    <source>
        <dbReference type="SAM" id="MobiDB-lite"/>
    </source>
</evidence>
<feature type="repeat" description="Xin" evidence="5">
    <location>
        <begin position="1008"/>
        <end position="1023"/>
    </location>
</feature>
<keyword evidence="4 5" id="KW-0009">Actin-binding</keyword>
<dbReference type="PANTHER" id="PTHR22591">
    <property type="entry name" value="XIN"/>
    <property type="match status" value="1"/>
</dbReference>
<dbReference type="Pfam" id="PF08043">
    <property type="entry name" value="Xin"/>
    <property type="match status" value="12"/>
</dbReference>
<feature type="repeat" description="Xin" evidence="5">
    <location>
        <begin position="205"/>
        <end position="220"/>
    </location>
</feature>
<evidence type="ECO:0008006" key="10">
    <source>
        <dbReference type="Google" id="ProtNLM"/>
    </source>
</evidence>
<feature type="repeat" description="Xin" evidence="5">
    <location>
        <begin position="828"/>
        <end position="843"/>
    </location>
</feature>
<name>A0ABD1KEH7_9TELE</name>
<evidence type="ECO:0000313" key="8">
    <source>
        <dbReference type="EMBL" id="KAL2097597.1"/>
    </source>
</evidence>
<feature type="repeat" description="Xin" evidence="5">
    <location>
        <begin position="903"/>
        <end position="918"/>
    </location>
</feature>
<feature type="compositionally biased region" description="Pro residues" evidence="7">
    <location>
        <begin position="2165"/>
        <end position="2174"/>
    </location>
</feature>
<feature type="compositionally biased region" description="Basic and acidic residues" evidence="7">
    <location>
        <begin position="1936"/>
        <end position="1948"/>
    </location>
</feature>
<feature type="repeat" description="Xin" evidence="5">
    <location>
        <begin position="641"/>
        <end position="656"/>
    </location>
</feature>
<dbReference type="Proteomes" id="UP001591681">
    <property type="component" value="Unassembled WGS sequence"/>
</dbReference>
<feature type="region of interest" description="Disordered" evidence="7">
    <location>
        <begin position="1681"/>
        <end position="1763"/>
    </location>
</feature>
<comment type="caution">
    <text evidence="8">The sequence shown here is derived from an EMBL/GenBank/DDBJ whole genome shotgun (WGS) entry which is preliminary data.</text>
</comment>
<feature type="repeat" description="Xin" evidence="5">
    <location>
        <begin position="394"/>
        <end position="409"/>
    </location>
</feature>
<sequence length="2353" mass="262673">MSNLTQQIRVTDANGEDDLPPPPPPPPPPRPYMDDSGNVLPMPPPKETFSTFYQQRQKNELKRLFKHIHPDVKMNLDEVIDDELVEAIHAGSGQAADANYQGEVQSMRWIFENWTLDNIGDPHMTKKLLDEENLQGGDVRGTSSMFEHWDSSQASSAADGHALVKGDVRTATWLFETQPLDCLGKSSTEEGELVEAVLKEPIPKGDVSGARLLFESKPLDALGRCCSVEDRNFLRLQSEFQEHKGDVKKTVKLFQTEPNCAIRDSSGNIHRIKSICREEIQSSSFNTARWLFETQPLDVINKDTSGIQILRGISLEEGQKGGVDKKKWMFETQPLNAICEGTVAVPTFQGISADMEGVPDVGTKQRLFETQPLAAIKGETSSEGLEEKEAIIGGDVKSTLWLFETQPTETVKDSYEVGRLKRITPSTDERGEVKDKRQTFEKLKNSKVKVDKESKVEDIEKVDVKSYKHLFETIPIDHISQSENEHAESLDITSGNVKGNKALFESTPLYAIKDSSGNFHEVTTVSREEIIKGNVQNYKWMFETKPMDKFEERAGKVEIIKGITRQEDTGGDVRMAKWLFETQPLDGIHLKFNKKEQESLEQEEIKKGDVKTCKWLFETQPMDILYEKTEKKQDTETIPKTDVKSQTWLFETQSLDNIKDGEAQSLKLCKTLQSELTSDVNVKTVKHLFETETLDRISKRAESERDMRYISEVNVQSGDVSRVKEIFETHSLDEIGSEMVKANTEEQDSSIQAGSVNKFTWLFENQPISAINDKDGDITTMRTVTDVESGDVGGKKFVFETFSLDKIEDKDQLLRHQSLNVEKPVSGVDVKSSTMLFESQPLYAIRDKEGQFHEVTTVKKEEVLSGDVRGARWMFETKPLDAIQADKEIYVIRAVTQEDVLKGDVKSARWRFETQPLDSLASREAPLPKTVEDIACSANSVQLNKKLFESEEAAQKKYVRMVSVTDVHQGDVRTSTWLFESQPIDSLKGEPQEQSEMQKVHREEVQKGDVKRCTWLFESKPLDKIKDSEPSNGNSVEQQEDIPKADVKSTTWMFETTPLDKITAESVTETLCHLNQLRHIHSSGIIIQANDIKHVNMAKYELVHDEGPKVKKEETVEGNIRNIMLQLLYRPNLKPRVAILQEDELGNVHTTALEIPPHQQSTIHVEQQQKIEKVIQIIESVLVQCRSTQVGLVMQESQDGQPEMMVYSFRCHNSVKTESVDIQRGDVRSTIGSLLATAHNSKVTSSCRLEENEKGNVDLYRSCIEKGDLQYLKNLQVEPLGDDLDSVSKEQIEIVQGDIKEAKRHLKEQKDHVERTVLDVVSGDVKAAKKVFLSSSAGANVDLCVPKDEIIPGDVNIAKQQLDEAAKQRLLVQKEEIVAGDIKATLESLERAKQQSMLVEREVITPGTIYDLDLSAQESEENEERPNYKEKIVSGDVKAAKQSLQEAKSRSMRVEREVVVPGKIYDLSASSSQQGTSEGKTSASATSNPRITTTFRKVSASEINQGTHDKCEAFHQIEVGRMSDLKASTVETILKGAIVSYTPNVISESEALNQEEERAEEVIKGDVKAAIQALYSAASEQRTADKEEIVRGDMQAALQSLQKSSVNVSQGDYKAAMIYRKAGQSYSEGRKKKDPLTVCKQNEMSMPSSDTELSPSVSVTYKEHQYTAAMNSAPVISSCSQDNSRAFISSPPINEDATPPPLPPKTSDPPRELKPALPPKPQWPTRSTTEPSTNNSDTPYIPAIPPKIKLGKSTPPPLPKRTASIKNEDLKDSHFMHAEGQMVTTTVEDRTAQSTEKQGQNKSISTIPDNTRAGTHTTTQCVPEMDKNVIQKINAAEEIRLCMQTYSTNSEVKNELNTGFKVALQNFGGKKKVPTVEATSLPLKDNAVRETKSAFTSYRSASNQPSTIQKGNVSSPGLPVSSEPQKDEQPNTTVILREKRGRRETEDERLQRLSVHRDEIMRGNVKATMEIFENLRKREELKTILCQVQEMEGDTSDVDVKSLRTIFENVPSWVVGQSKVSRYNNSTCIKNVDADAESLRDETDSVSSVEAAFEDLEKASMDIICLKEQTLVKLLEIEEAIKKALYSVSNLKSEADIMGLSGLFNESLKTEQCSQNTNNIRKISIVTSKAKPDQSKLEQQVPQGKMKGDKVQKEVPLKKPEAPRPKPGQNPPSSPSFISIHSAARKSTGAPKSPPPPPPEPSNNAESRAPSSNGYHSPNGDLNQTTEAKVANHFYSPKNPKRKISILEVQTAPEPEPVAGIIGTKTVSEMYEERDCFGNSFVSSTTSTFVTKQSETTASASCEVLTNPNKPVHVIASPLMHRSDRTFAERKQSHLKDNGKVFVTFGHTKTGKH</sequence>
<feature type="repeat" description="Xin" evidence="5">
    <location>
        <begin position="571"/>
        <end position="586"/>
    </location>
</feature>
<feature type="compositionally biased region" description="Pro residues" evidence="7">
    <location>
        <begin position="1698"/>
        <end position="1707"/>
    </location>
</feature>
<dbReference type="InterPro" id="IPR030072">
    <property type="entry name" value="XIRP1/XIRP2"/>
</dbReference>
<feature type="repeat" description="Xin" evidence="5">
    <location>
        <begin position="970"/>
        <end position="985"/>
    </location>
</feature>
<evidence type="ECO:0000256" key="3">
    <source>
        <dbReference type="ARBA" id="ARBA00022949"/>
    </source>
</evidence>
<keyword evidence="9" id="KW-1185">Reference proteome</keyword>
<evidence type="ECO:0000256" key="1">
    <source>
        <dbReference type="ARBA" id="ARBA00004282"/>
    </source>
</evidence>
<organism evidence="8 9">
    <name type="scientific">Coilia grayii</name>
    <name type="common">Gray's grenadier anchovy</name>
    <dbReference type="NCBI Taxonomy" id="363190"/>
    <lineage>
        <taxon>Eukaryota</taxon>
        <taxon>Metazoa</taxon>
        <taxon>Chordata</taxon>
        <taxon>Craniata</taxon>
        <taxon>Vertebrata</taxon>
        <taxon>Euteleostomi</taxon>
        <taxon>Actinopterygii</taxon>
        <taxon>Neopterygii</taxon>
        <taxon>Teleostei</taxon>
        <taxon>Clupei</taxon>
        <taxon>Clupeiformes</taxon>
        <taxon>Clupeoidei</taxon>
        <taxon>Engraulidae</taxon>
        <taxon>Coilinae</taxon>
        <taxon>Coilia</taxon>
    </lineage>
</organism>
<feature type="compositionally biased region" description="Pro residues" evidence="7">
    <location>
        <begin position="2192"/>
        <end position="2201"/>
    </location>
</feature>
<feature type="repeat" description="Xin" evidence="5">
    <location>
        <begin position="718"/>
        <end position="733"/>
    </location>
</feature>
<dbReference type="EMBL" id="JBHFQA010000006">
    <property type="protein sequence ID" value="KAL2097597.1"/>
    <property type="molecule type" value="Genomic_DNA"/>
</dbReference>
<evidence type="ECO:0000256" key="6">
    <source>
        <dbReference type="SAM" id="Coils"/>
    </source>
</evidence>
<feature type="region of interest" description="Disordered" evidence="7">
    <location>
        <begin position="1"/>
        <end position="45"/>
    </location>
</feature>
<protein>
    <recommendedName>
        <fullName evidence="10">Xin actin-binding repeat-containing protein 1</fullName>
    </recommendedName>
</protein>
<feature type="repeat" description="Xin" evidence="5">
    <location>
        <begin position="321"/>
        <end position="336"/>
    </location>
</feature>
<feature type="compositionally biased region" description="Polar residues" evidence="7">
    <location>
        <begin position="1724"/>
        <end position="1738"/>
    </location>
</feature>
<feature type="repeat" description="Xin" evidence="5">
    <location>
        <begin position="608"/>
        <end position="623"/>
    </location>
</feature>
<feature type="repeat" description="Xin" evidence="5">
    <location>
        <begin position="283"/>
        <end position="298"/>
    </location>
</feature>
<evidence type="ECO:0000256" key="2">
    <source>
        <dbReference type="ARBA" id="ARBA00022737"/>
    </source>
</evidence>
<proteinExistence type="inferred from homology"/>
<evidence type="ECO:0000313" key="9">
    <source>
        <dbReference type="Proteomes" id="UP001591681"/>
    </source>
</evidence>
<feature type="repeat" description="Xin" evidence="5">
    <location>
        <begin position="462"/>
        <end position="477"/>
    </location>
</feature>
<feature type="repeat" description="Xin" evidence="5">
    <location>
        <begin position="166"/>
        <end position="181"/>
    </location>
</feature>
<feature type="coiled-coil region" evidence="6">
    <location>
        <begin position="1355"/>
        <end position="1402"/>
    </location>
</feature>
<dbReference type="GO" id="GO:0070161">
    <property type="term" value="C:anchoring junction"/>
    <property type="evidence" value="ECO:0007669"/>
    <property type="project" value="UniProtKB-SubCell"/>
</dbReference>
<evidence type="ECO:0000256" key="5">
    <source>
        <dbReference type="PROSITE-ProRule" id="PRU00721"/>
    </source>
</evidence>
<gene>
    <name evidence="8" type="ORF">ACEWY4_006804</name>
</gene>
<feature type="compositionally biased region" description="Polar residues" evidence="7">
    <location>
        <begin position="1894"/>
        <end position="1915"/>
    </location>
</feature>
<feature type="region of interest" description="Disordered" evidence="7">
    <location>
        <begin position="1894"/>
        <end position="1948"/>
    </location>
</feature>
<keyword evidence="2" id="KW-0677">Repeat</keyword>
<keyword evidence="3" id="KW-0965">Cell junction</keyword>
<feature type="compositionally biased region" description="Polar residues" evidence="7">
    <location>
        <begin position="2209"/>
        <end position="2223"/>
    </location>
</feature>
<feature type="compositionally biased region" description="Pro residues" evidence="7">
    <location>
        <begin position="20"/>
        <end position="31"/>
    </location>
</feature>
<feature type="repeat" description="Xin" evidence="5">
    <location>
        <begin position="680"/>
        <end position="695"/>
    </location>
</feature>
<accession>A0ABD1KEH7</accession>
<feature type="compositionally biased region" description="Basic and acidic residues" evidence="7">
    <location>
        <begin position="2146"/>
        <end position="2164"/>
    </location>
</feature>
<feature type="repeat" description="Xin" evidence="5">
    <location>
        <begin position="1045"/>
        <end position="1060"/>
    </location>
</feature>
<feature type="repeat" description="Xin" evidence="5">
    <location>
        <begin position="102"/>
        <end position="117"/>
    </location>
</feature>
<feature type="region of interest" description="Disordered" evidence="7">
    <location>
        <begin position="2125"/>
        <end position="2223"/>
    </location>
</feature>
<dbReference type="PANTHER" id="PTHR22591:SF2">
    <property type="entry name" value="XIN ACTIN-BINDING REPEAT-CONTAINING PROTEIN 1"/>
    <property type="match status" value="1"/>
</dbReference>
<dbReference type="InterPro" id="IPR012510">
    <property type="entry name" value="Actin-binding_Xin_repeat"/>
</dbReference>
<dbReference type="PROSITE" id="PS51389">
    <property type="entry name" value="XIN"/>
    <property type="match status" value="21"/>
</dbReference>
<feature type="repeat" description="Xin" evidence="5">
    <location>
        <begin position="533"/>
        <end position="548"/>
    </location>
</feature>
<comment type="similarity">
    <text evidence="5">Belongs to the Xin family.</text>
</comment>
<keyword evidence="6" id="KW-0175">Coiled coil</keyword>
<feature type="repeat" description="Xin" evidence="5">
    <location>
        <begin position="754"/>
        <end position="769"/>
    </location>
</feature>
<comment type="subcellular location">
    <subcellularLocation>
        <location evidence="1">Cell junction</location>
    </subcellularLocation>
</comment>
<feature type="region of interest" description="Disordered" evidence="7">
    <location>
        <begin position="1789"/>
        <end position="1817"/>
    </location>
</feature>
<feature type="repeat" description="Xin" evidence="5">
    <location>
        <begin position="866"/>
        <end position="881"/>
    </location>
</feature>
<feature type="repeat" description="Xin" evidence="5">
    <location>
        <begin position="245"/>
        <end position="260"/>
    </location>
</feature>
<reference evidence="8 9" key="1">
    <citation type="submission" date="2024-09" db="EMBL/GenBank/DDBJ databases">
        <title>A chromosome-level genome assembly of Gray's grenadier anchovy, Coilia grayii.</title>
        <authorList>
            <person name="Fu Z."/>
        </authorList>
    </citation>
    <scope>NUCLEOTIDE SEQUENCE [LARGE SCALE GENOMIC DNA]</scope>
    <source>
        <strain evidence="8">G4</strain>
        <tissue evidence="8">Muscle</tissue>
    </source>
</reference>
<evidence type="ECO:0000256" key="4">
    <source>
        <dbReference type="ARBA" id="ARBA00023203"/>
    </source>
</evidence>